<keyword evidence="3" id="KW-1185">Reference proteome</keyword>
<dbReference type="RefSeq" id="WP_035368813.1">
    <property type="nucleotide sequence ID" value="NZ_LR215050.1"/>
</dbReference>
<gene>
    <name evidence="2" type="ORF">NCTC10172_01412</name>
</gene>
<dbReference type="Proteomes" id="UP000290909">
    <property type="component" value="Chromosome"/>
</dbReference>
<reference evidence="2 3" key="1">
    <citation type="submission" date="2019-01" db="EMBL/GenBank/DDBJ databases">
        <authorList>
            <consortium name="Pathogen Informatics"/>
        </authorList>
    </citation>
    <scope>NUCLEOTIDE SEQUENCE [LARGE SCALE GENOMIC DNA]</scope>
    <source>
        <strain evidence="2 3">NCTC10172</strain>
    </source>
</reference>
<proteinExistence type="predicted"/>
<feature type="chain" id="PRO_5019095803" evidence="1">
    <location>
        <begin position="30"/>
        <end position="2453"/>
    </location>
</feature>
<dbReference type="KEGG" id="ahk:NCTC10172_01412"/>
<evidence type="ECO:0000313" key="3">
    <source>
        <dbReference type="Proteomes" id="UP000290909"/>
    </source>
</evidence>
<dbReference type="EMBL" id="LR215050">
    <property type="protein sequence ID" value="VEU83336.1"/>
    <property type="molecule type" value="Genomic_DNA"/>
</dbReference>
<name>A0A449BLM3_9MOLU</name>
<evidence type="ECO:0000256" key="1">
    <source>
        <dbReference type="SAM" id="SignalP"/>
    </source>
</evidence>
<feature type="signal peptide" evidence="1">
    <location>
        <begin position="1"/>
        <end position="29"/>
    </location>
</feature>
<evidence type="ECO:0000313" key="2">
    <source>
        <dbReference type="EMBL" id="VEU83336.1"/>
    </source>
</evidence>
<organism evidence="2 3">
    <name type="scientific">Acholeplasma hippikon</name>
    <dbReference type="NCBI Taxonomy" id="264636"/>
    <lineage>
        <taxon>Bacteria</taxon>
        <taxon>Bacillati</taxon>
        <taxon>Mycoplasmatota</taxon>
        <taxon>Mollicutes</taxon>
        <taxon>Acholeplasmatales</taxon>
        <taxon>Acholeplasmataceae</taxon>
        <taxon>Acholeplasma</taxon>
    </lineage>
</organism>
<keyword evidence="1" id="KW-0732">Signal</keyword>
<accession>A0A449BLM3</accession>
<dbReference type="STRING" id="1408416.GCA_000702765_00575"/>
<protein>
    <submittedName>
        <fullName evidence="2">Uncharacterized protein</fullName>
    </submittedName>
</protein>
<dbReference type="Gene3D" id="2.160.20.110">
    <property type="match status" value="2"/>
</dbReference>
<sequence>MKKFITVLSLLSIAVFLGAILSTSSDIFAADVEPREDLIEHDFGSLLPNLEISSYISYSDFRTMLNGYISSNPSNVNAVVDLIDENILDENKIIRIDTAQELYRFSVDVSFLDSIKYELETTKLPIEVRNKMLDLDYALGNHVDYSVMKSRQFIPIGYSFETIDNTPYEKYFTGTFNGMGFTISNLAVAGYNAIHIIEGEDETEIETVISPYYSMFTHNSGVITNFGLVNPTFELRVDHENLTKAANIVGLNEGLVEKVYVVDERSQADAGFRMKTPVGATTSQYEAAGLVYENAAGAVFKDSYFAGRLVVNQSNVNAFNVQPVLFKNSGTTAKLVYDNQLYLTSLTVGGSTVTITPVNNLHIGEATNTLKGSSSLGNAFFYYPTDGYPKLVGLAFVDNYFEIHNAFEFRYFTLMITFNGNFNGKAYRQHNYRLVNHINIDDIAPNSIKTIAVEFEGILSGESEETENYHIYNLKISDGVLNQGAYHLGLFSLLKGEVKDINFKDFELTYTNSSNYTNIHSYIGAVAARMDDGKITNVMLDLNTNLGNEMIGRFSYGAFSGYASGTIYGAYVEGEHEMGNHAPNTTSYAFEAYIGGIVGRTANKQLKVYNALNRAKINSFGTTGSAQYNANTQVYVGGVIGYVENIVGQVNDFGLITNEGEIVVRHIQSNRDVKVFIGGVIGESSGAAYILNDLSGIWVNKGKFNLTLRATSNPNETYLSGVVNSSHNASTEFIYLQNKKPADLLITTLTNFKFATVLYHRGTGGITLSQSYNEMDVEFSSTTPYTQAYSGLFHTEGSAENLLRFVENKGNIIFRGFTTNQNFIISGITTATNTDFLNVIQSGEIAVYNITFNPTTREIMTNSGTNNNDQNIWVSGITYLLSSGKYIKNSMNNGAIYVADINSTSNIYIAGIVNRNQSGDLHNKDTDNIPKATYGILNTVNNANISSTLPDHYGLNNHGIKGRANTYVGGIVTFNGADTGGSIQDTINMADITFSHIVTSGESNSSVTFASSSNGGYVTNYRRGIILGGIAAAVSHGYSRIYDSVNSGNIIAYSKYFARTGGVLAIALRDELEMGNVNTALFTGITATNDDRTIINSVLRNGLNYGNIAAVTENLDPYSTGNSSTVSPTVRPGGGTITYLGASGTTTNTNLSYKPSTTDRPGITSSSGGVIGYGLSTMSKMLNHGQISSTDVAGGVVGATVVVNSFHVKIDTAINYGTVRAINNSSYGTFDKKNFNYDQIKNAFYDHNASFIIPTIDRNQMWITVVPDTKRGIGGVFGRLQRREQQYMRTADGIFDFVVNMDPNVDMIGRLDQYYNFSTSNTYFVFDGALYYSAKLNDTTQAVFNGHRYKDASNAYPITRRTATRTVIEKAYYKYREVGNTVQKQLIHIRYQVKEFEVSGGRQYLYYGYGSAQEQTPETVVIRRDFVANTTTEIEATGWVTVNEPYPGPRSENFPVKRQVISESFENHNPSVTSGTYFLGSNPVPFISEDESFENDNQKYVYHPEFIMRDDSTMVDKKPITSYIYYVENDILGERFKSSRPNGMYVLATSAGSQLGATLPANIKLDQIYQLNSYLPYHVDYENIPLQYKEQLEEEVLDEYLSLFQTSLNDKSKLLTTNQFIKVQNTTGSIKLYGNSASVDNGSNTITLRLNRATTSYTSNQIVQMIEAVLPTNAKIAKTASDAGFGNNLEAYRQALLNEGYMDVSNLYRPEFTLTNVNSGTYEVGEFVSYSQAALNLSSLFVDGYYSTTYTVYIEYYNNATTIPGHYQHQFDNGTINTRGTPNTSTDLELTGSFTSILRNVYRINSGINTSIITLGYDIKDSFKLQYNNNGTYIDVDAQYYSLTTIPFRNTSGSIYEFEYTVNFSPELKGGSYRIVYDFGQGPRYLRITKAKSTENSILSISHETEQIIYNPTTTFTTNIDFDYDLLSSYTGDYGSTINSNIPAYLDNYEHNIPFLNHLNISKFARLENVMVSGPTYNNGYKTYTVTYQVISENGNIKPYTHYIVERPFTVSAVYKDNISVNMNSLTALREAVETVFGINFQLNNALINQIMQLESTSSYQHFDFVVTAKYPNGNTMPSNEIVGISYSVSNNLNIHMSDATIPGTYTITMLYIRDGRQTTITPNIVITKNQGTSSYLKDIRFAENSQDTDYPNIYISNASGAIVQSTYLPSAYYAGIDYDGADLANIRHFRVDGTVANIPLNEYSPLMIDFLPPGATIARLINPVTNQYTIEIGKNSSAAEKELLNTNFTLKYDGSEPTDEEEVIITYRVTSEDGLTQTYYHTTVMDKTYNLSIIFEVYYGSINPEGLLEVTRFYNKTFVIMVTNFTAKDSNGNLIPNTTLGVPNFPQFASVGQIESTVNMFYSAIDPNIYRYRFGRNKSGFYNFDVLLPEDELTYQIKFNNEILGDTPILGGKYFYIVNGNRNRTRTFQILISETSEVDKLWGLYDYKTEWN</sequence>